<dbReference type="AlphaFoldDB" id="A0A8T0BLL4"/>
<feature type="domain" description="Little elongation complex subunit 1 C-terminal" evidence="1">
    <location>
        <begin position="33"/>
        <end position="67"/>
    </location>
</feature>
<dbReference type="Proteomes" id="UP000606274">
    <property type="component" value="Unassembled WGS sequence"/>
</dbReference>
<protein>
    <recommendedName>
        <fullName evidence="1">Little elongation complex subunit 1 C-terminal domain-containing protein</fullName>
    </recommendedName>
</protein>
<dbReference type="Pfam" id="PF25817">
    <property type="entry name" value="ICE1_C"/>
    <property type="match status" value="1"/>
</dbReference>
<name>A0A8T0BLL4_SILME</name>
<proteinExistence type="predicted"/>
<evidence type="ECO:0000313" key="2">
    <source>
        <dbReference type="EMBL" id="KAF7707978.1"/>
    </source>
</evidence>
<dbReference type="InterPro" id="IPR057881">
    <property type="entry name" value="ICE1_C"/>
</dbReference>
<keyword evidence="3" id="KW-1185">Reference proteome</keyword>
<gene>
    <name evidence="2" type="ORF">HF521_017035</name>
</gene>
<evidence type="ECO:0000313" key="3">
    <source>
        <dbReference type="Proteomes" id="UP000606274"/>
    </source>
</evidence>
<evidence type="ECO:0000259" key="1">
    <source>
        <dbReference type="Pfam" id="PF25817"/>
    </source>
</evidence>
<comment type="caution">
    <text evidence="2">The sequence shown here is derived from an EMBL/GenBank/DDBJ whole genome shotgun (WGS) entry which is preliminary data.</text>
</comment>
<accession>A0A8T0BLL4</accession>
<organism evidence="2 3">
    <name type="scientific">Silurus meridionalis</name>
    <name type="common">Southern catfish</name>
    <name type="synonym">Silurus soldatovi meridionalis</name>
    <dbReference type="NCBI Taxonomy" id="175797"/>
    <lineage>
        <taxon>Eukaryota</taxon>
        <taxon>Metazoa</taxon>
        <taxon>Chordata</taxon>
        <taxon>Craniata</taxon>
        <taxon>Vertebrata</taxon>
        <taxon>Euteleostomi</taxon>
        <taxon>Actinopterygii</taxon>
        <taxon>Neopterygii</taxon>
        <taxon>Teleostei</taxon>
        <taxon>Ostariophysi</taxon>
        <taxon>Siluriformes</taxon>
        <taxon>Siluridae</taxon>
        <taxon>Silurus</taxon>
    </lineage>
</organism>
<dbReference type="EMBL" id="JABFDY010000004">
    <property type="protein sequence ID" value="KAF7707978.1"/>
    <property type="molecule type" value="Genomic_DNA"/>
</dbReference>
<reference evidence="2" key="1">
    <citation type="submission" date="2020-08" db="EMBL/GenBank/DDBJ databases">
        <title>Chromosome-level assembly of Southern catfish (Silurus meridionalis) provides insights into visual adaptation to the nocturnal and benthic lifestyles.</title>
        <authorList>
            <person name="Zhang Y."/>
            <person name="Wang D."/>
            <person name="Peng Z."/>
        </authorList>
    </citation>
    <scope>NUCLEOTIDE SEQUENCE</scope>
    <source>
        <strain evidence="2">SWU-2019-XX</strain>
        <tissue evidence="2">Muscle</tissue>
    </source>
</reference>
<sequence length="68" mass="7399">MQRTGDAITHVTSQCAACLKAGTPRTNRDSFEKKHTSGMPWEVQLSVIYATHDLAPSNPEAALKTLES</sequence>